<evidence type="ECO:0000313" key="3">
    <source>
        <dbReference type="Proteomes" id="UP000295781"/>
    </source>
</evidence>
<proteinExistence type="predicted"/>
<feature type="region of interest" description="Disordered" evidence="1">
    <location>
        <begin position="1"/>
        <end position="96"/>
    </location>
</feature>
<accession>A0A4P2PYZ3</accession>
<dbReference type="AlphaFoldDB" id="A0A4P2PYZ3"/>
<reference evidence="2 3" key="1">
    <citation type="submission" date="2015-09" db="EMBL/GenBank/DDBJ databases">
        <title>Sorangium comparison.</title>
        <authorList>
            <person name="Zaburannyi N."/>
            <person name="Bunk B."/>
            <person name="Overmann J."/>
            <person name="Mueller R."/>
        </authorList>
    </citation>
    <scope>NUCLEOTIDE SEQUENCE [LARGE SCALE GENOMIC DNA]</scope>
    <source>
        <strain evidence="2 3">So ceGT47</strain>
    </source>
</reference>
<evidence type="ECO:0000256" key="1">
    <source>
        <dbReference type="SAM" id="MobiDB-lite"/>
    </source>
</evidence>
<gene>
    <name evidence="2" type="ORF">SOCEGT47_026050</name>
</gene>
<organism evidence="2 3">
    <name type="scientific">Sorangium cellulosum</name>
    <name type="common">Polyangium cellulosum</name>
    <dbReference type="NCBI Taxonomy" id="56"/>
    <lineage>
        <taxon>Bacteria</taxon>
        <taxon>Pseudomonadati</taxon>
        <taxon>Myxococcota</taxon>
        <taxon>Polyangia</taxon>
        <taxon>Polyangiales</taxon>
        <taxon>Polyangiaceae</taxon>
        <taxon>Sorangium</taxon>
    </lineage>
</organism>
<sequence>MAADRPAQVSLTHAGTEPHPTEDKDEVPGHGVRSPSASAAVGGTKPEAARLTGSAADRPFQVRSRPSAGRGAPRRLPQGDSCPKGRRATTDELDSPRRVVRASVPAQMLFIPAFRAPAVMLKSALAVSRAEARQDTGRAQGARAGYGSKVSA</sequence>
<evidence type="ECO:0000313" key="2">
    <source>
        <dbReference type="EMBL" id="AUX22104.1"/>
    </source>
</evidence>
<protein>
    <submittedName>
        <fullName evidence="2">Uncharacterized protein</fullName>
    </submittedName>
</protein>
<dbReference type="Proteomes" id="UP000295781">
    <property type="component" value="Chromosome"/>
</dbReference>
<feature type="region of interest" description="Disordered" evidence="1">
    <location>
        <begin position="128"/>
        <end position="152"/>
    </location>
</feature>
<feature type="compositionally biased region" description="Basic and acidic residues" evidence="1">
    <location>
        <begin position="19"/>
        <end position="28"/>
    </location>
</feature>
<dbReference type="EMBL" id="CP012670">
    <property type="protein sequence ID" value="AUX22104.1"/>
    <property type="molecule type" value="Genomic_DNA"/>
</dbReference>
<name>A0A4P2PYZ3_SORCE</name>